<dbReference type="FunFam" id="1.50.40.10:FF:000016">
    <property type="entry name" value="Solute carrier family 25 member 23"/>
    <property type="match status" value="1"/>
</dbReference>
<dbReference type="GO" id="GO:0046872">
    <property type="term" value="F:metal ion binding"/>
    <property type="evidence" value="ECO:0007669"/>
    <property type="project" value="UniProtKB-KW"/>
</dbReference>
<evidence type="ECO:0000256" key="8">
    <source>
        <dbReference type="ARBA" id="ARBA00022837"/>
    </source>
</evidence>
<dbReference type="GO" id="GO:0055085">
    <property type="term" value="P:transmembrane transport"/>
    <property type="evidence" value="ECO:0007669"/>
    <property type="project" value="InterPro"/>
</dbReference>
<evidence type="ECO:0000256" key="9">
    <source>
        <dbReference type="ARBA" id="ARBA00022989"/>
    </source>
</evidence>
<dbReference type="Pfam" id="PF00153">
    <property type="entry name" value="Mito_carr"/>
    <property type="match status" value="3"/>
</dbReference>
<evidence type="ECO:0000256" key="10">
    <source>
        <dbReference type="ARBA" id="ARBA00023128"/>
    </source>
</evidence>
<protein>
    <submittedName>
        <fullName evidence="15">Uncharacterized protein</fullName>
    </submittedName>
</protein>
<accession>A0AAW1PM84</accession>
<evidence type="ECO:0000256" key="5">
    <source>
        <dbReference type="ARBA" id="ARBA00022723"/>
    </source>
</evidence>
<evidence type="ECO:0000256" key="6">
    <source>
        <dbReference type="ARBA" id="ARBA00022737"/>
    </source>
</evidence>
<keyword evidence="6" id="KW-0677">Repeat</keyword>
<evidence type="ECO:0000256" key="7">
    <source>
        <dbReference type="ARBA" id="ARBA00022792"/>
    </source>
</evidence>
<evidence type="ECO:0000256" key="13">
    <source>
        <dbReference type="RuleBase" id="RU000488"/>
    </source>
</evidence>
<evidence type="ECO:0000256" key="11">
    <source>
        <dbReference type="ARBA" id="ARBA00023136"/>
    </source>
</evidence>
<dbReference type="InterPro" id="IPR023395">
    <property type="entry name" value="MCP_dom_sf"/>
</dbReference>
<feature type="repeat" description="Solcar" evidence="12">
    <location>
        <begin position="257"/>
        <end position="346"/>
    </location>
</feature>
<dbReference type="InterPro" id="IPR018108">
    <property type="entry name" value="MCP_transmembrane"/>
</dbReference>
<evidence type="ECO:0000256" key="2">
    <source>
        <dbReference type="ARBA" id="ARBA00006375"/>
    </source>
</evidence>
<feature type="region of interest" description="Disordered" evidence="14">
    <location>
        <begin position="1"/>
        <end position="63"/>
    </location>
</feature>
<keyword evidence="16" id="KW-1185">Reference proteome</keyword>
<dbReference type="PANTHER" id="PTHR24089">
    <property type="entry name" value="SOLUTE CARRIER FAMILY 25"/>
    <property type="match status" value="1"/>
</dbReference>
<keyword evidence="8" id="KW-0106">Calcium</keyword>
<evidence type="ECO:0000256" key="1">
    <source>
        <dbReference type="ARBA" id="ARBA00004448"/>
    </source>
</evidence>
<comment type="caution">
    <text evidence="15">The sequence shown here is derived from an EMBL/GenBank/DDBJ whole genome shotgun (WGS) entry which is preliminary data.</text>
</comment>
<evidence type="ECO:0000256" key="3">
    <source>
        <dbReference type="ARBA" id="ARBA00022448"/>
    </source>
</evidence>
<proteinExistence type="inferred from homology"/>
<keyword evidence="10" id="KW-0496">Mitochondrion</keyword>
<reference evidence="15 16" key="1">
    <citation type="journal article" date="2024" name="Nat. Commun.">
        <title>Phylogenomics reveals the evolutionary origins of lichenization in chlorophyte algae.</title>
        <authorList>
            <person name="Puginier C."/>
            <person name="Libourel C."/>
            <person name="Otte J."/>
            <person name="Skaloud P."/>
            <person name="Haon M."/>
            <person name="Grisel S."/>
            <person name="Petersen M."/>
            <person name="Berrin J.G."/>
            <person name="Delaux P.M."/>
            <person name="Dal Grande F."/>
            <person name="Keller J."/>
        </authorList>
    </citation>
    <scope>NUCLEOTIDE SEQUENCE [LARGE SCALE GENOMIC DNA]</scope>
    <source>
        <strain evidence="15 16">SAG 2043</strain>
    </source>
</reference>
<evidence type="ECO:0000313" key="16">
    <source>
        <dbReference type="Proteomes" id="UP001489004"/>
    </source>
</evidence>
<name>A0AAW1PM84_9CHLO</name>
<dbReference type="PROSITE" id="PS50920">
    <property type="entry name" value="SOLCAR"/>
    <property type="match status" value="3"/>
</dbReference>
<sequence length="353" mass="37867">MATAVQLPGGIEPPPSPESSEPLGVCGRPDAVPAEDSEAGDSAYCGDCPDPHQEAEQHPHRRARAAVDPYRAWKLLAAGGVAGMVSRTATAPVDRLKMLLQIQDGVQGMTLKQGFQKMASEGTLRAFFKGNGTNVIKIAPETGIKLATNDRIKRYVVRDLDAITPGQRMICGGMAGATAQMSIYPLELIRTRLAVCPDGTYKGIRHAFQTIVKQEGGKAFYRGLVPSLIGIVPYAGVDIATFEILKEHLLDVYDGNPPPASILCAGMMSSSIAQFASYPLALVRTRLQAQGAGGTPLKYTGMTDVLRKTVKHEGFKGLYKGVLPNMIKLAPAAGISWFTFEEVKRLLGMDIRS</sequence>
<feature type="compositionally biased region" description="Basic and acidic residues" evidence="14">
    <location>
        <begin position="49"/>
        <end position="58"/>
    </location>
</feature>
<evidence type="ECO:0000313" key="15">
    <source>
        <dbReference type="EMBL" id="KAK9809183.1"/>
    </source>
</evidence>
<dbReference type="AlphaFoldDB" id="A0AAW1PM84"/>
<feature type="repeat" description="Solcar" evidence="12">
    <location>
        <begin position="70"/>
        <end position="155"/>
    </location>
</feature>
<dbReference type="InterPro" id="IPR002067">
    <property type="entry name" value="MCP"/>
</dbReference>
<keyword evidence="5" id="KW-0479">Metal-binding</keyword>
<dbReference type="GO" id="GO:0005743">
    <property type="term" value="C:mitochondrial inner membrane"/>
    <property type="evidence" value="ECO:0007669"/>
    <property type="project" value="UniProtKB-SubCell"/>
</dbReference>
<keyword evidence="4 12" id="KW-0812">Transmembrane</keyword>
<keyword evidence="7" id="KW-0999">Mitochondrion inner membrane</keyword>
<gene>
    <name evidence="15" type="ORF">WJX72_010986</name>
</gene>
<keyword evidence="3 13" id="KW-0813">Transport</keyword>
<keyword evidence="9" id="KW-1133">Transmembrane helix</keyword>
<dbReference type="PRINTS" id="PR00926">
    <property type="entry name" value="MITOCARRIER"/>
</dbReference>
<dbReference type="Proteomes" id="UP001489004">
    <property type="component" value="Unassembled WGS sequence"/>
</dbReference>
<dbReference type="EMBL" id="JALJOR010000011">
    <property type="protein sequence ID" value="KAK9809183.1"/>
    <property type="molecule type" value="Genomic_DNA"/>
</dbReference>
<dbReference type="SUPFAM" id="SSF103506">
    <property type="entry name" value="Mitochondrial carrier"/>
    <property type="match status" value="1"/>
</dbReference>
<comment type="similarity">
    <text evidence="2 13">Belongs to the mitochondrial carrier (TC 2.A.29) family.</text>
</comment>
<evidence type="ECO:0000256" key="14">
    <source>
        <dbReference type="SAM" id="MobiDB-lite"/>
    </source>
</evidence>
<evidence type="ECO:0000256" key="12">
    <source>
        <dbReference type="PROSITE-ProRule" id="PRU00282"/>
    </source>
</evidence>
<comment type="subcellular location">
    <subcellularLocation>
        <location evidence="1">Mitochondrion inner membrane</location>
        <topology evidence="1">Multi-pass membrane protein</topology>
    </subcellularLocation>
</comment>
<evidence type="ECO:0000256" key="4">
    <source>
        <dbReference type="ARBA" id="ARBA00022692"/>
    </source>
</evidence>
<feature type="repeat" description="Solcar" evidence="12">
    <location>
        <begin position="167"/>
        <end position="248"/>
    </location>
</feature>
<keyword evidence="11 12" id="KW-0472">Membrane</keyword>
<dbReference type="Gene3D" id="1.50.40.10">
    <property type="entry name" value="Mitochondrial carrier domain"/>
    <property type="match status" value="1"/>
</dbReference>
<organism evidence="15 16">
    <name type="scientific">[Myrmecia] bisecta</name>
    <dbReference type="NCBI Taxonomy" id="41462"/>
    <lineage>
        <taxon>Eukaryota</taxon>
        <taxon>Viridiplantae</taxon>
        <taxon>Chlorophyta</taxon>
        <taxon>core chlorophytes</taxon>
        <taxon>Trebouxiophyceae</taxon>
        <taxon>Trebouxiales</taxon>
        <taxon>Trebouxiaceae</taxon>
        <taxon>Myrmecia</taxon>
    </lineage>
</organism>